<organism evidence="8 9">
    <name type="scientific">Teratosphaeria nubilosa</name>
    <dbReference type="NCBI Taxonomy" id="161662"/>
    <lineage>
        <taxon>Eukaryota</taxon>
        <taxon>Fungi</taxon>
        <taxon>Dikarya</taxon>
        <taxon>Ascomycota</taxon>
        <taxon>Pezizomycotina</taxon>
        <taxon>Dothideomycetes</taxon>
        <taxon>Dothideomycetidae</taxon>
        <taxon>Mycosphaerellales</taxon>
        <taxon>Teratosphaeriaceae</taxon>
        <taxon>Teratosphaeria</taxon>
    </lineage>
</organism>
<feature type="transmembrane region" description="Helical" evidence="6">
    <location>
        <begin position="208"/>
        <end position="227"/>
    </location>
</feature>
<gene>
    <name evidence="8" type="ORF">EJ03DRAFT_326160</name>
</gene>
<dbReference type="InterPro" id="IPR049326">
    <property type="entry name" value="Rhodopsin_dom_fungi"/>
</dbReference>
<dbReference type="InterPro" id="IPR052337">
    <property type="entry name" value="SAT4-like"/>
</dbReference>
<keyword evidence="2 6" id="KW-0812">Transmembrane</keyword>
<dbReference type="Pfam" id="PF20684">
    <property type="entry name" value="Fung_rhodopsin"/>
    <property type="match status" value="1"/>
</dbReference>
<keyword evidence="4 6" id="KW-0472">Membrane</keyword>
<evidence type="ECO:0000259" key="7">
    <source>
        <dbReference type="Pfam" id="PF20684"/>
    </source>
</evidence>
<feature type="transmembrane region" description="Helical" evidence="6">
    <location>
        <begin position="123"/>
        <end position="145"/>
    </location>
</feature>
<feature type="domain" description="Rhodopsin" evidence="7">
    <location>
        <begin position="30"/>
        <end position="271"/>
    </location>
</feature>
<name>A0A6G1LEG6_9PEZI</name>
<evidence type="ECO:0000256" key="1">
    <source>
        <dbReference type="ARBA" id="ARBA00004141"/>
    </source>
</evidence>
<feature type="transmembrane region" description="Helical" evidence="6">
    <location>
        <begin position="12"/>
        <end position="34"/>
    </location>
</feature>
<evidence type="ECO:0000313" key="8">
    <source>
        <dbReference type="EMBL" id="KAF2770828.1"/>
    </source>
</evidence>
<dbReference type="PANTHER" id="PTHR33048">
    <property type="entry name" value="PTH11-LIKE INTEGRAL MEMBRANE PROTEIN (AFU_ORTHOLOGUE AFUA_5G11245)"/>
    <property type="match status" value="1"/>
</dbReference>
<dbReference type="PANTHER" id="PTHR33048:SF31">
    <property type="entry name" value="INTEGRAL MEMBRANE PROTEIN"/>
    <property type="match status" value="1"/>
</dbReference>
<keyword evidence="3 6" id="KW-1133">Transmembrane helix</keyword>
<evidence type="ECO:0000256" key="3">
    <source>
        <dbReference type="ARBA" id="ARBA00022989"/>
    </source>
</evidence>
<evidence type="ECO:0000256" key="6">
    <source>
        <dbReference type="SAM" id="Phobius"/>
    </source>
</evidence>
<dbReference type="Proteomes" id="UP000799436">
    <property type="component" value="Unassembled WGS sequence"/>
</dbReference>
<evidence type="ECO:0000256" key="4">
    <source>
        <dbReference type="ARBA" id="ARBA00023136"/>
    </source>
</evidence>
<protein>
    <recommendedName>
        <fullName evidence="7">Rhodopsin domain-containing protein</fullName>
    </recommendedName>
</protein>
<comment type="similarity">
    <text evidence="5">Belongs to the SAT4 family.</text>
</comment>
<evidence type="ECO:0000256" key="5">
    <source>
        <dbReference type="ARBA" id="ARBA00038359"/>
    </source>
</evidence>
<feature type="transmembrane region" description="Helical" evidence="6">
    <location>
        <begin position="87"/>
        <end position="111"/>
    </location>
</feature>
<proteinExistence type="inferred from homology"/>
<sequence>MNMTPFADNAPHVAGAVYVLLVFGFTALGLRVWCRLSTRNWGWDDWSILVAAPLFAALSAACLGGSYHGLGVHEARLDHEQKKSGMMFFFLFEIFWCLSVVPTKLSVSFMLMRVAGPLRTYTWLLWGMSALFTVMDLIAFFYIVFQCTPVSYAWNTDTPGGFCQPSYILADIYYATTAVNIVTDWFVALLPIPLLWSVPLNTNAKLSVFFLFSLGVLASVAGCIRLKYTVSLTKSGDYLYSVADVVIWGYAEVGIGFFVSCLATLRPLFKRALKLGVGQSSLGKAVQETGEPNFELTPQGQYALSVSKNRAVLTTKTHTQEPRSGSEESLVQDLRKEGIYVTKTYHQASEVNVV</sequence>
<evidence type="ECO:0000313" key="9">
    <source>
        <dbReference type="Proteomes" id="UP000799436"/>
    </source>
</evidence>
<reference evidence="8" key="1">
    <citation type="journal article" date="2020" name="Stud. Mycol.">
        <title>101 Dothideomycetes genomes: a test case for predicting lifestyles and emergence of pathogens.</title>
        <authorList>
            <person name="Haridas S."/>
            <person name="Albert R."/>
            <person name="Binder M."/>
            <person name="Bloem J."/>
            <person name="Labutti K."/>
            <person name="Salamov A."/>
            <person name="Andreopoulos B."/>
            <person name="Baker S."/>
            <person name="Barry K."/>
            <person name="Bills G."/>
            <person name="Bluhm B."/>
            <person name="Cannon C."/>
            <person name="Castanera R."/>
            <person name="Culley D."/>
            <person name="Daum C."/>
            <person name="Ezra D."/>
            <person name="Gonzalez J."/>
            <person name="Henrissat B."/>
            <person name="Kuo A."/>
            <person name="Liang C."/>
            <person name="Lipzen A."/>
            <person name="Lutzoni F."/>
            <person name="Magnuson J."/>
            <person name="Mondo S."/>
            <person name="Nolan M."/>
            <person name="Ohm R."/>
            <person name="Pangilinan J."/>
            <person name="Park H.-J."/>
            <person name="Ramirez L."/>
            <person name="Alfaro M."/>
            <person name="Sun H."/>
            <person name="Tritt A."/>
            <person name="Yoshinaga Y."/>
            <person name="Zwiers L.-H."/>
            <person name="Turgeon B."/>
            <person name="Goodwin S."/>
            <person name="Spatafora J."/>
            <person name="Crous P."/>
            <person name="Grigoriev I."/>
        </authorList>
    </citation>
    <scope>NUCLEOTIDE SEQUENCE</scope>
    <source>
        <strain evidence="8">CBS 116005</strain>
    </source>
</reference>
<dbReference type="EMBL" id="ML995823">
    <property type="protein sequence ID" value="KAF2770828.1"/>
    <property type="molecule type" value="Genomic_DNA"/>
</dbReference>
<dbReference type="GO" id="GO:0016020">
    <property type="term" value="C:membrane"/>
    <property type="evidence" value="ECO:0007669"/>
    <property type="project" value="UniProtKB-SubCell"/>
</dbReference>
<comment type="subcellular location">
    <subcellularLocation>
        <location evidence="1">Membrane</location>
        <topology evidence="1">Multi-pass membrane protein</topology>
    </subcellularLocation>
</comment>
<dbReference type="AlphaFoldDB" id="A0A6G1LEG6"/>
<feature type="transmembrane region" description="Helical" evidence="6">
    <location>
        <begin position="46"/>
        <end position="67"/>
    </location>
</feature>
<keyword evidence="9" id="KW-1185">Reference proteome</keyword>
<accession>A0A6G1LEG6</accession>
<feature type="transmembrane region" description="Helical" evidence="6">
    <location>
        <begin position="172"/>
        <end position="196"/>
    </location>
</feature>
<dbReference type="OrthoDB" id="3897607at2759"/>
<feature type="transmembrane region" description="Helical" evidence="6">
    <location>
        <begin position="247"/>
        <end position="265"/>
    </location>
</feature>
<evidence type="ECO:0000256" key="2">
    <source>
        <dbReference type="ARBA" id="ARBA00022692"/>
    </source>
</evidence>